<name>A0A975Q1H9_9SPHN</name>
<reference evidence="6" key="1">
    <citation type="submission" date="2021-04" db="EMBL/GenBank/DDBJ databases">
        <title>Isolation of p-tert-butylphenol degrading bacteria Sphingobium phenoxybenzoativorans Tas13 from active sludge.</title>
        <authorList>
            <person name="Li Y."/>
        </authorList>
    </citation>
    <scope>NUCLEOTIDE SEQUENCE</scope>
    <source>
        <strain evidence="6">Tas13</strain>
    </source>
</reference>
<comment type="function">
    <text evidence="3">Flagellin is the subunit protein which polymerizes to form the filaments of bacterial flagella.</text>
</comment>
<protein>
    <recommendedName>
        <fullName evidence="3">Flagellin</fullName>
    </recommendedName>
</protein>
<gene>
    <name evidence="6" type="ORF">KFK14_23320</name>
</gene>
<feature type="domain" description="Flagellin N-terminal" evidence="4">
    <location>
        <begin position="4"/>
        <end position="142"/>
    </location>
</feature>
<dbReference type="InterPro" id="IPR001029">
    <property type="entry name" value="Flagellin_N"/>
</dbReference>
<dbReference type="Pfam" id="PF00669">
    <property type="entry name" value="Flagellin_N"/>
    <property type="match status" value="1"/>
</dbReference>
<dbReference type="GO" id="GO:0009288">
    <property type="term" value="C:bacterial-type flagellum"/>
    <property type="evidence" value="ECO:0007669"/>
    <property type="project" value="UniProtKB-SubCell"/>
</dbReference>
<evidence type="ECO:0000259" key="5">
    <source>
        <dbReference type="Pfam" id="PF00700"/>
    </source>
</evidence>
<dbReference type="Pfam" id="PF00700">
    <property type="entry name" value="Flagellin_C"/>
    <property type="match status" value="1"/>
</dbReference>
<sequence length="279" mass="28495">MTVIGTNVAALRSANASQSANRSLSTSIERLSTGKRINSAKDDAAGLAISTKMTAEIRGMAAATRNANDGISLAQVAEGALGEVTNIVQRVRELAVQASNGTVSDSDRDGIQAEVSQLLGQISDIAGRTTFNGISLMSGSATLTSGATGLSLNIQTGTKASETVAVEINAVSLTSLGLDSIDLSTQTGASSSLAALSTALDTVSQGRATLGGIQSRLETTVSTLTTTMTNLTEARSRIEDADFSAETTALAKQQILAQASTAMLAQANQSQQNVLSLIR</sequence>
<dbReference type="Gene3D" id="6.10.10.10">
    <property type="entry name" value="Flagellar export chaperone, C-terminal domain"/>
    <property type="match status" value="1"/>
</dbReference>
<dbReference type="InterPro" id="IPR001492">
    <property type="entry name" value="Flagellin"/>
</dbReference>
<evidence type="ECO:0000259" key="4">
    <source>
        <dbReference type="Pfam" id="PF00669"/>
    </source>
</evidence>
<dbReference type="InterPro" id="IPR046358">
    <property type="entry name" value="Flagellin_C"/>
</dbReference>
<dbReference type="PANTHER" id="PTHR42792">
    <property type="entry name" value="FLAGELLIN"/>
    <property type="match status" value="1"/>
</dbReference>
<keyword evidence="6" id="KW-0969">Cilium</keyword>
<dbReference type="PRINTS" id="PR00207">
    <property type="entry name" value="FLAGELLIN"/>
</dbReference>
<keyword evidence="2 3" id="KW-0975">Bacterial flagellum</keyword>
<proteinExistence type="inferred from homology"/>
<dbReference type="Proteomes" id="UP000681425">
    <property type="component" value="Chromosome"/>
</dbReference>
<evidence type="ECO:0000256" key="1">
    <source>
        <dbReference type="ARBA" id="ARBA00005709"/>
    </source>
</evidence>
<dbReference type="RefSeq" id="WP_212609330.1">
    <property type="nucleotide sequence ID" value="NZ_CP073910.1"/>
</dbReference>
<accession>A0A975Q1H9</accession>
<dbReference type="GO" id="GO:0005576">
    <property type="term" value="C:extracellular region"/>
    <property type="evidence" value="ECO:0007669"/>
    <property type="project" value="UniProtKB-SubCell"/>
</dbReference>
<dbReference type="KEGG" id="spph:KFK14_23320"/>
<dbReference type="PANTHER" id="PTHR42792:SF2">
    <property type="entry name" value="FLAGELLIN"/>
    <property type="match status" value="1"/>
</dbReference>
<organism evidence="6 7">
    <name type="scientific">Sphingobium phenoxybenzoativorans</name>
    <dbReference type="NCBI Taxonomy" id="1592790"/>
    <lineage>
        <taxon>Bacteria</taxon>
        <taxon>Pseudomonadati</taxon>
        <taxon>Pseudomonadota</taxon>
        <taxon>Alphaproteobacteria</taxon>
        <taxon>Sphingomonadales</taxon>
        <taxon>Sphingomonadaceae</taxon>
        <taxon>Sphingobium</taxon>
    </lineage>
</organism>
<comment type="subcellular location">
    <subcellularLocation>
        <location evidence="3">Secreted</location>
    </subcellularLocation>
    <subcellularLocation>
        <location evidence="3">Bacterial flagellum</location>
    </subcellularLocation>
</comment>
<dbReference type="EMBL" id="CP073910">
    <property type="protein sequence ID" value="QUT05829.1"/>
    <property type="molecule type" value="Genomic_DNA"/>
</dbReference>
<evidence type="ECO:0000313" key="6">
    <source>
        <dbReference type="EMBL" id="QUT05829.1"/>
    </source>
</evidence>
<keyword evidence="3" id="KW-0964">Secreted</keyword>
<dbReference type="AlphaFoldDB" id="A0A975Q1H9"/>
<keyword evidence="6" id="KW-0282">Flagellum</keyword>
<feature type="domain" description="Flagellin C-terminal" evidence="5">
    <location>
        <begin position="194"/>
        <end position="278"/>
    </location>
</feature>
<dbReference type="InterPro" id="IPR042187">
    <property type="entry name" value="Flagellin_C_sub2"/>
</dbReference>
<comment type="similarity">
    <text evidence="1 3">Belongs to the bacterial flagellin family.</text>
</comment>
<dbReference type="GO" id="GO:0005198">
    <property type="term" value="F:structural molecule activity"/>
    <property type="evidence" value="ECO:0007669"/>
    <property type="project" value="UniProtKB-UniRule"/>
</dbReference>
<dbReference type="SUPFAM" id="SSF64518">
    <property type="entry name" value="Phase 1 flagellin"/>
    <property type="match status" value="1"/>
</dbReference>
<keyword evidence="6" id="KW-0966">Cell projection</keyword>
<evidence type="ECO:0000256" key="3">
    <source>
        <dbReference type="RuleBase" id="RU362073"/>
    </source>
</evidence>
<evidence type="ECO:0000256" key="2">
    <source>
        <dbReference type="ARBA" id="ARBA00023143"/>
    </source>
</evidence>
<evidence type="ECO:0000313" key="7">
    <source>
        <dbReference type="Proteomes" id="UP000681425"/>
    </source>
</evidence>
<keyword evidence="7" id="KW-1185">Reference proteome</keyword>
<dbReference type="Gene3D" id="1.20.1330.10">
    <property type="entry name" value="f41 fragment of flagellin, N-terminal domain"/>
    <property type="match status" value="2"/>
</dbReference>